<feature type="region of interest" description="Disordered" evidence="1">
    <location>
        <begin position="147"/>
        <end position="177"/>
    </location>
</feature>
<dbReference type="Proteomes" id="UP001271007">
    <property type="component" value="Unassembled WGS sequence"/>
</dbReference>
<protein>
    <submittedName>
        <fullName evidence="3">Uncharacterized protein</fullName>
    </submittedName>
</protein>
<reference evidence="3" key="1">
    <citation type="submission" date="2023-04" db="EMBL/GenBank/DDBJ databases">
        <title>Black Yeasts Isolated from many extreme environments.</title>
        <authorList>
            <person name="Coleine C."/>
            <person name="Stajich J.E."/>
            <person name="Selbmann L."/>
        </authorList>
    </citation>
    <scope>NUCLEOTIDE SEQUENCE</scope>
    <source>
        <strain evidence="3">CCFEE 5312</strain>
    </source>
</reference>
<comment type="caution">
    <text evidence="3">The sequence shown here is derived from an EMBL/GenBank/DDBJ whole genome shotgun (WGS) entry which is preliminary data.</text>
</comment>
<keyword evidence="4" id="KW-1185">Reference proteome</keyword>
<name>A0AAJ0GGD2_9PEZI</name>
<evidence type="ECO:0000313" key="3">
    <source>
        <dbReference type="EMBL" id="KAK3057023.1"/>
    </source>
</evidence>
<evidence type="ECO:0000256" key="2">
    <source>
        <dbReference type="SAM" id="Phobius"/>
    </source>
</evidence>
<proteinExistence type="predicted"/>
<dbReference type="AlphaFoldDB" id="A0AAJ0GGD2"/>
<dbReference type="SUPFAM" id="SSF103473">
    <property type="entry name" value="MFS general substrate transporter"/>
    <property type="match status" value="1"/>
</dbReference>
<evidence type="ECO:0000313" key="4">
    <source>
        <dbReference type="Proteomes" id="UP001271007"/>
    </source>
</evidence>
<organism evidence="3 4">
    <name type="scientific">Extremus antarcticus</name>
    <dbReference type="NCBI Taxonomy" id="702011"/>
    <lineage>
        <taxon>Eukaryota</taxon>
        <taxon>Fungi</taxon>
        <taxon>Dikarya</taxon>
        <taxon>Ascomycota</taxon>
        <taxon>Pezizomycotina</taxon>
        <taxon>Dothideomycetes</taxon>
        <taxon>Dothideomycetidae</taxon>
        <taxon>Mycosphaerellales</taxon>
        <taxon>Extremaceae</taxon>
        <taxon>Extremus</taxon>
    </lineage>
</organism>
<gene>
    <name evidence="3" type="ORF">LTR09_002061</name>
</gene>
<feature type="transmembrane region" description="Helical" evidence="2">
    <location>
        <begin position="25"/>
        <end position="47"/>
    </location>
</feature>
<keyword evidence="2" id="KW-0812">Transmembrane</keyword>
<keyword evidence="2" id="KW-0472">Membrane</keyword>
<evidence type="ECO:0000256" key="1">
    <source>
        <dbReference type="SAM" id="MobiDB-lite"/>
    </source>
</evidence>
<dbReference type="EMBL" id="JAWDJX010000004">
    <property type="protein sequence ID" value="KAK3057023.1"/>
    <property type="molecule type" value="Genomic_DNA"/>
</dbReference>
<accession>A0AAJ0GGD2</accession>
<feature type="transmembrane region" description="Helical" evidence="2">
    <location>
        <begin position="59"/>
        <end position="80"/>
    </location>
</feature>
<sequence>MAAIPCFAIWTHVASQQSFGSIKPIALYGIAFLGNLVSIAQPAALSYRTSTLYGAAEQAVGGAPAVAALSIASIIGPQIFPAKDEPWYLPGFSAACATLACTCIGYASLPLWFLWEAKQRKKKTGHAMPLRALEDALHAQVSEAAVENERDLAAREAKQPLDEEAGHHVEHVQLQER</sequence>
<keyword evidence="2" id="KW-1133">Transmembrane helix</keyword>
<feature type="transmembrane region" description="Helical" evidence="2">
    <location>
        <begin position="92"/>
        <end position="115"/>
    </location>
</feature>
<dbReference type="InterPro" id="IPR036259">
    <property type="entry name" value="MFS_trans_sf"/>
</dbReference>